<keyword evidence="7" id="KW-0998">Cell outer membrane</keyword>
<dbReference type="InterPro" id="IPR051906">
    <property type="entry name" value="TolC-like"/>
</dbReference>
<dbReference type="Gene3D" id="1.20.1600.10">
    <property type="entry name" value="Outer membrane efflux proteins (OEP)"/>
    <property type="match status" value="1"/>
</dbReference>
<name>A0A495PJZ9_9FLAO</name>
<dbReference type="AlphaFoldDB" id="A0A495PJZ9"/>
<evidence type="ECO:0000256" key="7">
    <source>
        <dbReference type="ARBA" id="ARBA00023237"/>
    </source>
</evidence>
<evidence type="ECO:0000256" key="8">
    <source>
        <dbReference type="SAM" id="Coils"/>
    </source>
</evidence>
<dbReference type="Proteomes" id="UP000276282">
    <property type="component" value="Unassembled WGS sequence"/>
</dbReference>
<organism evidence="9 10">
    <name type="scientific">Gillisia mitskevichiae</name>
    <dbReference type="NCBI Taxonomy" id="270921"/>
    <lineage>
        <taxon>Bacteria</taxon>
        <taxon>Pseudomonadati</taxon>
        <taxon>Bacteroidota</taxon>
        <taxon>Flavobacteriia</taxon>
        <taxon>Flavobacteriales</taxon>
        <taxon>Flavobacteriaceae</taxon>
        <taxon>Gillisia</taxon>
    </lineage>
</organism>
<comment type="similarity">
    <text evidence="2">Belongs to the outer membrane factor (OMF) (TC 1.B.17) family.</text>
</comment>
<protein>
    <submittedName>
        <fullName evidence="9">Outer membrane protein TolC</fullName>
    </submittedName>
</protein>
<keyword evidence="5" id="KW-0812">Transmembrane</keyword>
<proteinExistence type="inferred from homology"/>
<evidence type="ECO:0000313" key="9">
    <source>
        <dbReference type="EMBL" id="RKS50497.1"/>
    </source>
</evidence>
<dbReference type="EMBL" id="RBLG01000003">
    <property type="protein sequence ID" value="RKS50497.1"/>
    <property type="molecule type" value="Genomic_DNA"/>
</dbReference>
<dbReference type="GO" id="GO:0009279">
    <property type="term" value="C:cell outer membrane"/>
    <property type="evidence" value="ECO:0007669"/>
    <property type="project" value="UniProtKB-SubCell"/>
</dbReference>
<feature type="coiled-coil region" evidence="8">
    <location>
        <begin position="403"/>
        <end position="436"/>
    </location>
</feature>
<dbReference type="InterPro" id="IPR003423">
    <property type="entry name" value="OMP_efflux"/>
</dbReference>
<keyword evidence="4" id="KW-1134">Transmembrane beta strand</keyword>
<gene>
    <name evidence="9" type="ORF">BC962_2260</name>
</gene>
<dbReference type="PANTHER" id="PTHR30026">
    <property type="entry name" value="OUTER MEMBRANE PROTEIN TOLC"/>
    <property type="match status" value="1"/>
</dbReference>
<accession>A0A495PJZ9</accession>
<dbReference type="Pfam" id="PF02321">
    <property type="entry name" value="OEP"/>
    <property type="match status" value="2"/>
</dbReference>
<dbReference type="PANTHER" id="PTHR30026:SF20">
    <property type="entry name" value="OUTER MEMBRANE PROTEIN TOLC"/>
    <property type="match status" value="1"/>
</dbReference>
<evidence type="ECO:0000256" key="3">
    <source>
        <dbReference type="ARBA" id="ARBA00022448"/>
    </source>
</evidence>
<evidence type="ECO:0000256" key="1">
    <source>
        <dbReference type="ARBA" id="ARBA00004442"/>
    </source>
</evidence>
<evidence type="ECO:0000256" key="5">
    <source>
        <dbReference type="ARBA" id="ARBA00022692"/>
    </source>
</evidence>
<dbReference type="GO" id="GO:1990281">
    <property type="term" value="C:efflux pump complex"/>
    <property type="evidence" value="ECO:0007669"/>
    <property type="project" value="TreeGrafter"/>
</dbReference>
<comment type="caution">
    <text evidence="9">The sequence shown here is derived from an EMBL/GenBank/DDBJ whole genome shotgun (WGS) entry which is preliminary data.</text>
</comment>
<sequence>MKVKHPKKIKRIPNITIENMNPKHSSYIIACSLLSFLSFGSLFAQETLNLEEVKKTAVSHSNSIKNGEIRIEQAEAAKREAIANYFPQINGQGTVLYGFNNNIIDPIQNILPIGIDNIYLASAGATEIIYAGGKVRNSSNLAGLQVETKTIQAEQSIDSVLYTTEDKYWQLVKVQEQLRSIQASKIYLTELLKQQEDLLGAGLIAKNQLLRVRTNRSRVLLQQSKLANMRKLALLDLGLYVGKIYDTTTVAIDTLRQVNPPQLKYSEPDLDLTGNDNYRLIEKSIEAARLMTKITKADLLPQVSVGVNAAYFGSFSNNLPGQFKPIGLGMVSIPISDWWGAGKEKVQQKILQEKIAQNNLEEQKDQLKIGIMKSWYDLIDAYKQINYAQENLYYTNENLKVQRDNYNSGLNNLTDLLDAQQQEEEAEAEYINAYANYKLAESKYLFVTDNLEDKYSEHYQNFN</sequence>
<comment type="subcellular location">
    <subcellularLocation>
        <location evidence="1">Cell outer membrane</location>
    </subcellularLocation>
</comment>
<reference evidence="9 10" key="1">
    <citation type="submission" date="2018-10" db="EMBL/GenBank/DDBJ databases">
        <title>Genomic Encyclopedia of Archaeal and Bacterial Type Strains, Phase II (KMG-II): from individual species to whole genera.</title>
        <authorList>
            <person name="Goeker M."/>
        </authorList>
    </citation>
    <scope>NUCLEOTIDE SEQUENCE [LARGE SCALE GENOMIC DNA]</scope>
    <source>
        <strain evidence="9 10">DSM 19839</strain>
    </source>
</reference>
<keyword evidence="8" id="KW-0175">Coiled coil</keyword>
<evidence type="ECO:0000256" key="2">
    <source>
        <dbReference type="ARBA" id="ARBA00007613"/>
    </source>
</evidence>
<evidence type="ECO:0000313" key="10">
    <source>
        <dbReference type="Proteomes" id="UP000276282"/>
    </source>
</evidence>
<keyword evidence="6" id="KW-0472">Membrane</keyword>
<dbReference type="GO" id="GO:0015562">
    <property type="term" value="F:efflux transmembrane transporter activity"/>
    <property type="evidence" value="ECO:0007669"/>
    <property type="project" value="InterPro"/>
</dbReference>
<dbReference type="SUPFAM" id="SSF56954">
    <property type="entry name" value="Outer membrane efflux proteins (OEP)"/>
    <property type="match status" value="1"/>
</dbReference>
<keyword evidence="10" id="KW-1185">Reference proteome</keyword>
<dbReference type="GO" id="GO:0015288">
    <property type="term" value="F:porin activity"/>
    <property type="evidence" value="ECO:0007669"/>
    <property type="project" value="TreeGrafter"/>
</dbReference>
<evidence type="ECO:0000256" key="6">
    <source>
        <dbReference type="ARBA" id="ARBA00023136"/>
    </source>
</evidence>
<dbReference type="RefSeq" id="WP_245984161.1">
    <property type="nucleotide sequence ID" value="NZ_RBLG01000003.1"/>
</dbReference>
<keyword evidence="3" id="KW-0813">Transport</keyword>
<evidence type="ECO:0000256" key="4">
    <source>
        <dbReference type="ARBA" id="ARBA00022452"/>
    </source>
</evidence>